<accession>A0A812HMZ0</accession>
<keyword evidence="7" id="KW-1185">Reference proteome</keyword>
<dbReference type="GO" id="GO:0006152">
    <property type="term" value="P:purine nucleoside catabolic process"/>
    <property type="evidence" value="ECO:0007669"/>
    <property type="project" value="TreeGrafter"/>
</dbReference>
<dbReference type="SUPFAM" id="SSF53590">
    <property type="entry name" value="Nucleoside hydrolase"/>
    <property type="match status" value="1"/>
</dbReference>
<gene>
    <name evidence="6" type="ORF">SNAT2548_LOCUS1759</name>
</gene>
<dbReference type="Pfam" id="PF01156">
    <property type="entry name" value="IU_nuc_hydro"/>
    <property type="match status" value="1"/>
</dbReference>
<dbReference type="PANTHER" id="PTHR12304">
    <property type="entry name" value="INOSINE-URIDINE PREFERRING NUCLEOSIDE HYDROLASE"/>
    <property type="match status" value="1"/>
</dbReference>
<dbReference type="PANTHER" id="PTHR12304:SF4">
    <property type="entry name" value="URIDINE NUCLEOSIDASE"/>
    <property type="match status" value="1"/>
</dbReference>
<keyword evidence="4" id="KW-0472">Membrane</keyword>
<organism evidence="6 7">
    <name type="scientific">Symbiodinium natans</name>
    <dbReference type="NCBI Taxonomy" id="878477"/>
    <lineage>
        <taxon>Eukaryota</taxon>
        <taxon>Sar</taxon>
        <taxon>Alveolata</taxon>
        <taxon>Dinophyceae</taxon>
        <taxon>Suessiales</taxon>
        <taxon>Symbiodiniaceae</taxon>
        <taxon>Symbiodinium</taxon>
    </lineage>
</organism>
<comment type="caution">
    <text evidence="6">The sequence shown here is derived from an EMBL/GenBank/DDBJ whole genome shotgun (WGS) entry which is preliminary data.</text>
</comment>
<keyword evidence="4" id="KW-1133">Transmembrane helix</keyword>
<dbReference type="InterPro" id="IPR023186">
    <property type="entry name" value="IUNH"/>
</dbReference>
<evidence type="ECO:0000256" key="1">
    <source>
        <dbReference type="ARBA" id="ARBA00009176"/>
    </source>
</evidence>
<feature type="domain" description="Inosine/uridine-preferring nucleoside hydrolase" evidence="5">
    <location>
        <begin position="4"/>
        <end position="288"/>
    </location>
</feature>
<reference evidence="6" key="1">
    <citation type="submission" date="2021-02" db="EMBL/GenBank/DDBJ databases">
        <authorList>
            <person name="Dougan E. K."/>
            <person name="Rhodes N."/>
            <person name="Thang M."/>
            <person name="Chan C."/>
        </authorList>
    </citation>
    <scope>NUCLEOTIDE SEQUENCE</scope>
</reference>
<dbReference type="InterPro" id="IPR036452">
    <property type="entry name" value="Ribo_hydro-like"/>
</dbReference>
<feature type="transmembrane region" description="Helical" evidence="4">
    <location>
        <begin position="343"/>
        <end position="365"/>
    </location>
</feature>
<dbReference type="GO" id="GO:0005829">
    <property type="term" value="C:cytosol"/>
    <property type="evidence" value="ECO:0007669"/>
    <property type="project" value="TreeGrafter"/>
</dbReference>
<name>A0A812HMZ0_9DINO</name>
<evidence type="ECO:0000313" key="7">
    <source>
        <dbReference type="Proteomes" id="UP000604046"/>
    </source>
</evidence>
<dbReference type="InterPro" id="IPR001910">
    <property type="entry name" value="Inosine/uridine_hydrolase_dom"/>
</dbReference>
<keyword evidence="4" id="KW-0812">Transmembrane</keyword>
<evidence type="ECO:0000259" key="5">
    <source>
        <dbReference type="Pfam" id="PF01156"/>
    </source>
</evidence>
<sequence length="386" mass="41584">MANLWIDADPSGLVWTGLDCDDDLAILAARALEATGEVAVVGLSICGGNAPLLHTWPNAKTLLSLAEVPWNLTKGLGWRSMQPAWRSLRLLSGSISEEESSDAAGAILHAAASLPPQSLTVLCLGPASNLALALRRGPWLAERLKGAVLMGGELTHRRLDLNFMTDRGAAREILESALPTILVPIQTCAQVAMTPRWLQGLQQCPDAAARSILPKMWLQTWMMPRLVNPRVVGLPGRPTSPGLSQGFIPWDLIALLAASRPQLFTWESWAVELPSCPSEQGEPCNGTMHSEPFRLTGTSRADVALVPWLQVAEDEVLEQILELLCRVPGTSGASLQPGFLTQLLLATLAAFVALALGARGIVTVCRNAGTYTRRMNNHLTSRQKRA</sequence>
<protein>
    <recommendedName>
        <fullName evidence="5">Inosine/uridine-preferring nucleoside hydrolase domain-containing protein</fullName>
    </recommendedName>
</protein>
<evidence type="ECO:0000313" key="6">
    <source>
        <dbReference type="EMBL" id="CAE6956448.1"/>
    </source>
</evidence>
<dbReference type="OrthoDB" id="432381at2759"/>
<dbReference type="AlphaFoldDB" id="A0A812HMZ0"/>
<comment type="similarity">
    <text evidence="1">Belongs to the IUNH family.</text>
</comment>
<evidence type="ECO:0000256" key="3">
    <source>
        <dbReference type="ARBA" id="ARBA00023295"/>
    </source>
</evidence>
<dbReference type="Gene3D" id="3.90.245.10">
    <property type="entry name" value="Ribonucleoside hydrolase-like"/>
    <property type="match status" value="1"/>
</dbReference>
<keyword evidence="3" id="KW-0326">Glycosidase</keyword>
<dbReference type="Proteomes" id="UP000604046">
    <property type="component" value="Unassembled WGS sequence"/>
</dbReference>
<dbReference type="GO" id="GO:0008477">
    <property type="term" value="F:purine nucleosidase activity"/>
    <property type="evidence" value="ECO:0007669"/>
    <property type="project" value="TreeGrafter"/>
</dbReference>
<proteinExistence type="inferred from homology"/>
<dbReference type="EMBL" id="CAJNDS010000102">
    <property type="protein sequence ID" value="CAE6956448.1"/>
    <property type="molecule type" value="Genomic_DNA"/>
</dbReference>
<keyword evidence="2" id="KW-0378">Hydrolase</keyword>
<evidence type="ECO:0000256" key="2">
    <source>
        <dbReference type="ARBA" id="ARBA00022801"/>
    </source>
</evidence>
<evidence type="ECO:0000256" key="4">
    <source>
        <dbReference type="SAM" id="Phobius"/>
    </source>
</evidence>